<keyword evidence="3" id="KW-1185">Reference proteome</keyword>
<feature type="compositionally biased region" description="Polar residues" evidence="1">
    <location>
        <begin position="8"/>
        <end position="25"/>
    </location>
</feature>
<name>A0ABR1J2X1_9AGAR</name>
<comment type="caution">
    <text evidence="2">The sequence shown here is derived from an EMBL/GenBank/DDBJ whole genome shotgun (WGS) entry which is preliminary data.</text>
</comment>
<sequence length="1035" mass="118984">MGIRTRLRSTAGSEANPSPSSSTTGQRERLAVQETAVRACRHEREQPQVHLSHGRGLYQFPQFYEGSHAILPDGEAVVDSAPPQPLPSPSKHAMKREKLLERWKKLIPNCIEPYLTVLQVTESLRLQPPLQVRTSSCGCCRYARELEIEVVRFDKYDKVKLWASDCSPAAQQLIRSGLFPCAPIHPTLAVDLHMLDFVTRLFLRVAPNNTAWCAAVEDYLRSQSYKLRGEDPLRRRFGNALQWFNSLQHAVEVHIKSLLEETRTMIRSSTQDFLPGSVASPRTPRAVVEQIEDAESPGETRHRYVSDVDIEFLDTETPSASRSRKRDLDHDNDTTNTGEGSHTPLDRPSEYLRSRCPVCFGGNFNPDEKQLNWSDVIVCLDANFTQRHQSGRRDPVRTHPDSFFLSEEEVREVESRVEAARDGNTRPTKKAKPNEASFDEDDKMEPGMRVSKAVLDLCGGSFTAAHEYIAKVVSAGYDVTGLMALLCRHDRPLFVVNMTSPGERQHYAIALLEKLFQHLPSFIEVGLLYDIGCQLERSCLKWGFLDEFMDRLTFAISVFHAFGHQWACQIIYNPRKCVGFGLSDGEGAERLWSSIQRLIAYTRVAGYHLRMFTLDSQLHFGNHENLLRMGSWIRRKLQLSQERRSENSKILAECGKDVSFLREQWTHQVYVQTKPLPSQHRNKGKQAVEECLKLRRAQKVLYKRMKILEETIVNGDAAPYEVAAAQLDLPKAIQDFNQSTDKLRRKERALGATEKTQLLRLVDNNYIQKKMNARALLFRLRQRLQSRKFELDRLERSYRKKRSERRLNEHTSDSVKRREPGIQQLAIKYNKLVKEMRDLIIVRKAPKTAVAPEFIDTKNLFNLDVDDLIWQDIGLDEDEGAPPPWLKDEDVRKGIKAMLEIDRCDEEDHRLVVEMQSLQEWFAEEWTVLMKTLGITDCQTIQYHLELRRRYLCRLCVLWQNALADHLAPLPTTWGPSEEELHEAQTWEASGSVDVEEGDYDAEFEAEVDPVLTEQEETVALADVYRNTNDEDLYV</sequence>
<evidence type="ECO:0000313" key="3">
    <source>
        <dbReference type="Proteomes" id="UP001498398"/>
    </source>
</evidence>
<feature type="region of interest" description="Disordered" evidence="1">
    <location>
        <begin position="1"/>
        <end position="30"/>
    </location>
</feature>
<evidence type="ECO:0000256" key="1">
    <source>
        <dbReference type="SAM" id="MobiDB-lite"/>
    </source>
</evidence>
<organism evidence="2 3">
    <name type="scientific">Marasmiellus scandens</name>
    <dbReference type="NCBI Taxonomy" id="2682957"/>
    <lineage>
        <taxon>Eukaryota</taxon>
        <taxon>Fungi</taxon>
        <taxon>Dikarya</taxon>
        <taxon>Basidiomycota</taxon>
        <taxon>Agaricomycotina</taxon>
        <taxon>Agaricomycetes</taxon>
        <taxon>Agaricomycetidae</taxon>
        <taxon>Agaricales</taxon>
        <taxon>Marasmiineae</taxon>
        <taxon>Omphalotaceae</taxon>
        <taxon>Marasmiellus</taxon>
    </lineage>
</organism>
<dbReference type="Pfam" id="PF18758">
    <property type="entry name" value="KDZ"/>
    <property type="match status" value="1"/>
</dbReference>
<feature type="region of interest" description="Disordered" evidence="1">
    <location>
        <begin position="414"/>
        <end position="443"/>
    </location>
</feature>
<accession>A0ABR1J2X1</accession>
<feature type="region of interest" description="Disordered" evidence="1">
    <location>
        <begin position="315"/>
        <end position="349"/>
    </location>
</feature>
<evidence type="ECO:0000313" key="2">
    <source>
        <dbReference type="EMBL" id="KAK7444535.1"/>
    </source>
</evidence>
<gene>
    <name evidence="2" type="ORF">VKT23_015213</name>
</gene>
<reference evidence="2 3" key="1">
    <citation type="submission" date="2024-01" db="EMBL/GenBank/DDBJ databases">
        <title>A draft genome for the cacao thread blight pathogen Marasmiellus scandens.</title>
        <authorList>
            <person name="Baruah I.K."/>
            <person name="Leung J."/>
            <person name="Bukari Y."/>
            <person name="Amoako-Attah I."/>
            <person name="Meinhardt L.W."/>
            <person name="Bailey B.A."/>
            <person name="Cohen S.P."/>
        </authorList>
    </citation>
    <scope>NUCLEOTIDE SEQUENCE [LARGE SCALE GENOMIC DNA]</scope>
    <source>
        <strain evidence="2 3">GH-19</strain>
    </source>
</reference>
<evidence type="ECO:0008006" key="4">
    <source>
        <dbReference type="Google" id="ProtNLM"/>
    </source>
</evidence>
<proteinExistence type="predicted"/>
<dbReference type="PANTHER" id="PTHR33096:SF1">
    <property type="entry name" value="CXC1-LIKE CYSTEINE CLUSTER ASSOCIATED WITH KDZ TRANSPOSASES DOMAIN-CONTAINING PROTEIN"/>
    <property type="match status" value="1"/>
</dbReference>
<dbReference type="Proteomes" id="UP001498398">
    <property type="component" value="Unassembled WGS sequence"/>
</dbReference>
<dbReference type="EMBL" id="JBANRG010000050">
    <property type="protein sequence ID" value="KAK7444535.1"/>
    <property type="molecule type" value="Genomic_DNA"/>
</dbReference>
<protein>
    <recommendedName>
        <fullName evidence="4">CxC1-like cysteine cluster associated with KDZ transposases domain-containing protein</fullName>
    </recommendedName>
</protein>
<feature type="compositionally biased region" description="Basic and acidic residues" evidence="1">
    <location>
        <begin position="414"/>
        <end position="424"/>
    </location>
</feature>
<dbReference type="PANTHER" id="PTHR33096">
    <property type="entry name" value="CXC2 DOMAIN-CONTAINING PROTEIN"/>
    <property type="match status" value="1"/>
</dbReference>
<dbReference type="InterPro" id="IPR040521">
    <property type="entry name" value="KDZ"/>
</dbReference>